<comment type="similarity">
    <text evidence="10">Belongs to the PlsY family.</text>
</comment>
<feature type="transmembrane region" description="Helical" evidence="10">
    <location>
        <begin position="125"/>
        <end position="150"/>
    </location>
</feature>
<dbReference type="HAMAP" id="MF_01043">
    <property type="entry name" value="PlsY"/>
    <property type="match status" value="1"/>
</dbReference>
<keyword evidence="1 10" id="KW-1003">Cell membrane</keyword>
<comment type="pathway">
    <text evidence="10">Lipid metabolism; phospholipid metabolism.</text>
</comment>
<evidence type="ECO:0000256" key="7">
    <source>
        <dbReference type="ARBA" id="ARBA00023136"/>
    </source>
</evidence>
<name>A0A0F6RJA5_MICAE</name>
<dbReference type="GO" id="GO:0008654">
    <property type="term" value="P:phospholipid biosynthetic process"/>
    <property type="evidence" value="ECO:0007669"/>
    <property type="project" value="UniProtKB-UniRule"/>
</dbReference>
<comment type="subunit">
    <text evidence="10">Probably interacts with PlsX.</text>
</comment>
<dbReference type="Pfam" id="PF02660">
    <property type="entry name" value="G3P_acyltransf"/>
    <property type="match status" value="1"/>
</dbReference>
<dbReference type="InterPro" id="IPR003811">
    <property type="entry name" value="G3P_acylTferase_PlsY"/>
</dbReference>
<feature type="transmembrane region" description="Helical" evidence="10">
    <location>
        <begin position="6"/>
        <end position="27"/>
    </location>
</feature>
<dbReference type="HOGENOM" id="CLU_081254_7_1_3"/>
<dbReference type="EMBL" id="CP011304">
    <property type="protein sequence ID" value="AKE62750.1"/>
    <property type="molecule type" value="Genomic_DNA"/>
</dbReference>
<dbReference type="EC" id="2.3.1.275" evidence="10"/>
<protein>
    <recommendedName>
        <fullName evidence="10">Glycerol-3-phosphate acyltransferase</fullName>
    </recommendedName>
    <alternativeName>
        <fullName evidence="10">Acyl-PO4 G3P acyltransferase</fullName>
    </alternativeName>
    <alternativeName>
        <fullName evidence="10">Acyl-phosphate--glycerol-3-phosphate acyltransferase</fullName>
    </alternativeName>
    <alternativeName>
        <fullName evidence="10">G3P acyltransferase</fullName>
        <shortName evidence="10">GPAT</shortName>
        <ecNumber evidence="10">2.3.1.275</ecNumber>
    </alternativeName>
    <alternativeName>
        <fullName evidence="10">Lysophosphatidic acid synthase</fullName>
        <shortName evidence="10">LPA synthase</shortName>
    </alternativeName>
</protein>
<dbReference type="Proteomes" id="UP000034103">
    <property type="component" value="Chromosome"/>
</dbReference>
<evidence type="ECO:0000256" key="1">
    <source>
        <dbReference type="ARBA" id="ARBA00022475"/>
    </source>
</evidence>
<evidence type="ECO:0000256" key="3">
    <source>
        <dbReference type="ARBA" id="ARBA00022679"/>
    </source>
</evidence>
<dbReference type="PATRIC" id="fig|1641812.3.peg.405"/>
<feature type="transmembrane region" description="Helical" evidence="10">
    <location>
        <begin position="162"/>
        <end position="190"/>
    </location>
</feature>
<keyword evidence="4 10" id="KW-0812">Transmembrane</keyword>
<evidence type="ECO:0000256" key="9">
    <source>
        <dbReference type="ARBA" id="ARBA00023264"/>
    </source>
</evidence>
<feature type="transmembrane region" description="Helical" evidence="10">
    <location>
        <begin position="61"/>
        <end position="80"/>
    </location>
</feature>
<comment type="catalytic activity">
    <reaction evidence="10">
        <text>an acyl phosphate + sn-glycerol 3-phosphate = a 1-acyl-sn-glycero-3-phosphate + phosphate</text>
        <dbReference type="Rhea" id="RHEA:34075"/>
        <dbReference type="ChEBI" id="CHEBI:43474"/>
        <dbReference type="ChEBI" id="CHEBI:57597"/>
        <dbReference type="ChEBI" id="CHEBI:57970"/>
        <dbReference type="ChEBI" id="CHEBI:59918"/>
        <dbReference type="EC" id="2.3.1.275"/>
    </reaction>
</comment>
<evidence type="ECO:0000256" key="8">
    <source>
        <dbReference type="ARBA" id="ARBA00023209"/>
    </source>
</evidence>
<dbReference type="UniPathway" id="UPA00085"/>
<keyword evidence="5 10" id="KW-1133">Transmembrane helix</keyword>
<evidence type="ECO:0000256" key="10">
    <source>
        <dbReference type="HAMAP-Rule" id="MF_01043"/>
    </source>
</evidence>
<keyword evidence="3 10" id="KW-0808">Transferase</keyword>
<keyword evidence="7 10" id="KW-0472">Membrane</keyword>
<evidence type="ECO:0000256" key="2">
    <source>
        <dbReference type="ARBA" id="ARBA00022516"/>
    </source>
</evidence>
<keyword evidence="2 10" id="KW-0444">Lipid biosynthesis</keyword>
<reference evidence="11 12" key="1">
    <citation type="journal article" date="2015" name="Genome Announc.">
        <title>Complete Genome Sequence of Microcystis aeruginosa NIES-2549, a Bloom-Forming Cyanobacterium from Lake Kasumigaura, Japan.</title>
        <authorList>
            <person name="Yamaguchi H."/>
            <person name="Suzuki S."/>
            <person name="Tanabe Y."/>
            <person name="Osana Y."/>
            <person name="Shimura Y."/>
            <person name="Ishida K."/>
            <person name="Kawachi M."/>
        </authorList>
    </citation>
    <scope>NUCLEOTIDE SEQUENCE [LARGE SCALE GENOMIC DNA]</scope>
    <source>
        <strain evidence="11 12">NIES-2549</strain>
    </source>
</reference>
<keyword evidence="11" id="KW-0012">Acyltransferase</keyword>
<dbReference type="GO" id="GO:0005886">
    <property type="term" value="C:plasma membrane"/>
    <property type="evidence" value="ECO:0007669"/>
    <property type="project" value="UniProtKB-SubCell"/>
</dbReference>
<comment type="subcellular location">
    <subcellularLocation>
        <location evidence="10">Cell membrane</location>
        <topology evidence="10">Multi-pass membrane protein</topology>
    </subcellularLocation>
</comment>
<dbReference type="PANTHER" id="PTHR30309">
    <property type="entry name" value="INNER MEMBRANE PROTEIN YGIH"/>
    <property type="match status" value="1"/>
</dbReference>
<sequence>MLIPILISLTILLLSYLFGSIPTGYLIGKYSKGIDIRDYGSGSTGATNVLRTLGKTAGATVLLIDMLKGMAAVALVRVLYFMDVNPLPESWYYWLIIGAGLGAIIGHSKSIFLNFSGGKSVATSLGVLLVMNPLVACGTLASFLVILALFRIVSLGSILGALVVNILMVILGQPLPYILFSLMGGIYVIVRHQGNIKRLLAGTEPKIGQKVQQSSELGYSVSPTDEV</sequence>
<organism evidence="11 12">
    <name type="scientific">Microcystis aeruginosa NIES-2549</name>
    <dbReference type="NCBI Taxonomy" id="1641812"/>
    <lineage>
        <taxon>Bacteria</taxon>
        <taxon>Bacillati</taxon>
        <taxon>Cyanobacteriota</taxon>
        <taxon>Cyanophyceae</taxon>
        <taxon>Oscillatoriophycideae</taxon>
        <taxon>Chroococcales</taxon>
        <taxon>Microcystaceae</taxon>
        <taxon>Microcystis</taxon>
    </lineage>
</organism>
<dbReference type="PANTHER" id="PTHR30309:SF0">
    <property type="entry name" value="GLYCEROL-3-PHOSPHATE ACYLTRANSFERASE-RELATED"/>
    <property type="match status" value="1"/>
</dbReference>
<comment type="function">
    <text evidence="10">Catalyzes the transfer of an acyl group from acyl-phosphate (acyl-PO(4)) to glycerol-3-phosphate (G3P) to form lysophosphatidic acid (LPA). This enzyme utilizes acyl-phosphate as fatty acyl donor, but not acyl-CoA or acyl-ACP.</text>
</comment>
<feature type="transmembrane region" description="Helical" evidence="10">
    <location>
        <begin position="92"/>
        <end position="113"/>
    </location>
</feature>
<dbReference type="RefSeq" id="WP_046660744.1">
    <property type="nucleotide sequence ID" value="NZ_CP011304.1"/>
</dbReference>
<keyword evidence="6 10" id="KW-0443">Lipid metabolism</keyword>
<dbReference type="GO" id="GO:0043772">
    <property type="term" value="F:acyl-phosphate glycerol-3-phosphate acyltransferase activity"/>
    <property type="evidence" value="ECO:0007669"/>
    <property type="project" value="UniProtKB-UniRule"/>
</dbReference>
<accession>A0A0F6RJA5</accession>
<evidence type="ECO:0000313" key="12">
    <source>
        <dbReference type="Proteomes" id="UP000034103"/>
    </source>
</evidence>
<keyword evidence="8 10" id="KW-0594">Phospholipid biosynthesis</keyword>
<evidence type="ECO:0000256" key="6">
    <source>
        <dbReference type="ARBA" id="ARBA00023098"/>
    </source>
</evidence>
<dbReference type="NCBIfam" id="TIGR00023">
    <property type="entry name" value="glycerol-3-phosphate 1-O-acyltransferase PlsY"/>
    <property type="match status" value="1"/>
</dbReference>
<dbReference type="SMART" id="SM01207">
    <property type="entry name" value="G3P_acyltransf"/>
    <property type="match status" value="1"/>
</dbReference>
<evidence type="ECO:0000256" key="5">
    <source>
        <dbReference type="ARBA" id="ARBA00022989"/>
    </source>
</evidence>
<keyword evidence="9 10" id="KW-1208">Phospholipid metabolism</keyword>
<gene>
    <name evidence="10" type="primary">plsY</name>
    <name evidence="11" type="ORF">MYAER_0388</name>
</gene>
<proteinExistence type="inferred from homology"/>
<evidence type="ECO:0000256" key="4">
    <source>
        <dbReference type="ARBA" id="ARBA00022692"/>
    </source>
</evidence>
<dbReference type="AlphaFoldDB" id="A0A0F6RJA5"/>
<evidence type="ECO:0000313" key="11">
    <source>
        <dbReference type="EMBL" id="AKE62750.1"/>
    </source>
</evidence>